<dbReference type="InterPro" id="IPR001296">
    <property type="entry name" value="Glyco_trans_1"/>
</dbReference>
<reference evidence="5" key="1">
    <citation type="journal article" date="2017" name="Nat. Commun.">
        <title>The asparagus genome sheds light on the origin and evolution of a young Y chromosome.</title>
        <authorList>
            <person name="Harkess A."/>
            <person name="Zhou J."/>
            <person name="Xu C."/>
            <person name="Bowers J.E."/>
            <person name="Van der Hulst R."/>
            <person name="Ayyampalayam S."/>
            <person name="Mercati F."/>
            <person name="Riccardi P."/>
            <person name="McKain M.R."/>
            <person name="Kakrana A."/>
            <person name="Tang H."/>
            <person name="Ray J."/>
            <person name="Groenendijk J."/>
            <person name="Arikit S."/>
            <person name="Mathioni S.M."/>
            <person name="Nakano M."/>
            <person name="Shan H."/>
            <person name="Telgmann-Rauber A."/>
            <person name="Kanno A."/>
            <person name="Yue Z."/>
            <person name="Chen H."/>
            <person name="Li W."/>
            <person name="Chen Y."/>
            <person name="Xu X."/>
            <person name="Zhang Y."/>
            <person name="Luo S."/>
            <person name="Chen H."/>
            <person name="Gao J."/>
            <person name="Mao Z."/>
            <person name="Pires J.C."/>
            <person name="Luo M."/>
            <person name="Kudrna D."/>
            <person name="Wing R.A."/>
            <person name="Meyers B.C."/>
            <person name="Yi K."/>
            <person name="Kong H."/>
            <person name="Lavrijsen P."/>
            <person name="Sunseri F."/>
            <person name="Falavigna A."/>
            <person name="Ye Y."/>
            <person name="Leebens-Mack J.H."/>
            <person name="Chen G."/>
        </authorList>
    </citation>
    <scope>NUCLEOTIDE SEQUENCE [LARGE SCALE GENOMIC DNA]</scope>
    <source>
        <strain evidence="5">cv. DH0086</strain>
    </source>
</reference>
<accession>A0A5P1EI47</accession>
<name>A0A5P1EI47_ASPOF</name>
<dbReference type="GO" id="GO:0004378">
    <property type="term" value="F:GDP-Man:Man(1)GlcNAc(2)-PP-Dol alpha-1,3-mannosyltransferase activity"/>
    <property type="evidence" value="ECO:0007669"/>
    <property type="project" value="InterPro"/>
</dbReference>
<evidence type="ECO:0000259" key="3">
    <source>
        <dbReference type="Pfam" id="PF00534"/>
    </source>
</evidence>
<dbReference type="AlphaFoldDB" id="A0A5P1EI47"/>
<keyword evidence="1" id="KW-0328">Glycosyltransferase</keyword>
<dbReference type="Gramene" id="ONK65423">
    <property type="protein sequence ID" value="ONK65423"/>
    <property type="gene ID" value="A4U43_C07F36940"/>
</dbReference>
<dbReference type="PANTHER" id="PTHR45918:SF1">
    <property type="entry name" value="ALPHA-1,3_1,6-MANNOSYLTRANSFERASE ALG2"/>
    <property type="match status" value="1"/>
</dbReference>
<evidence type="ECO:0000313" key="4">
    <source>
        <dbReference type="EMBL" id="ONK65423.1"/>
    </source>
</evidence>
<organism evidence="4 5">
    <name type="scientific">Asparagus officinalis</name>
    <name type="common">Garden asparagus</name>
    <dbReference type="NCBI Taxonomy" id="4686"/>
    <lineage>
        <taxon>Eukaryota</taxon>
        <taxon>Viridiplantae</taxon>
        <taxon>Streptophyta</taxon>
        <taxon>Embryophyta</taxon>
        <taxon>Tracheophyta</taxon>
        <taxon>Spermatophyta</taxon>
        <taxon>Magnoliopsida</taxon>
        <taxon>Liliopsida</taxon>
        <taxon>Asparagales</taxon>
        <taxon>Asparagaceae</taxon>
        <taxon>Asparagoideae</taxon>
        <taxon>Asparagus</taxon>
    </lineage>
</organism>
<feature type="domain" description="Glycosyl transferase family 1" evidence="3">
    <location>
        <begin position="32"/>
        <end position="104"/>
    </location>
</feature>
<gene>
    <name evidence="4" type="ORF">A4U43_C07F36940</name>
</gene>
<evidence type="ECO:0000256" key="1">
    <source>
        <dbReference type="ARBA" id="ARBA00022676"/>
    </source>
</evidence>
<dbReference type="PANTHER" id="PTHR45918">
    <property type="entry name" value="ALPHA-1,3/1,6-MANNOSYLTRANSFERASE ALG2"/>
    <property type="match status" value="1"/>
</dbReference>
<dbReference type="EMBL" id="CM007387">
    <property type="protein sequence ID" value="ONK65423.1"/>
    <property type="molecule type" value="Genomic_DNA"/>
</dbReference>
<sequence length="105" mass="12249">MMKIEDFDNTWNHRSCWPREGNSRLWLFRLNFLSVNRFERKKNLQLAISAFALLRSLGSTLPDQSLSEATLTIAGGFDKRLKENVEYLEELKELAETEGVSDRVR</sequence>
<protein>
    <recommendedName>
        <fullName evidence="3">Glycosyl transferase family 1 domain-containing protein</fullName>
    </recommendedName>
</protein>
<evidence type="ECO:0000313" key="5">
    <source>
        <dbReference type="Proteomes" id="UP000243459"/>
    </source>
</evidence>
<dbReference type="InterPro" id="IPR027054">
    <property type="entry name" value="ALG2"/>
</dbReference>
<evidence type="ECO:0000256" key="2">
    <source>
        <dbReference type="ARBA" id="ARBA00022679"/>
    </source>
</evidence>
<dbReference type="Gene3D" id="3.40.50.2000">
    <property type="entry name" value="Glycogen Phosphorylase B"/>
    <property type="match status" value="1"/>
</dbReference>
<proteinExistence type="predicted"/>
<keyword evidence="5" id="KW-1185">Reference proteome</keyword>
<dbReference type="SUPFAM" id="SSF53756">
    <property type="entry name" value="UDP-Glycosyltransferase/glycogen phosphorylase"/>
    <property type="match status" value="1"/>
</dbReference>
<dbReference type="Pfam" id="PF00534">
    <property type="entry name" value="Glycos_transf_1"/>
    <property type="match status" value="1"/>
</dbReference>
<dbReference type="Proteomes" id="UP000243459">
    <property type="component" value="Chromosome 7"/>
</dbReference>
<dbReference type="GO" id="GO:0012505">
    <property type="term" value="C:endomembrane system"/>
    <property type="evidence" value="ECO:0007669"/>
    <property type="project" value="TreeGrafter"/>
</dbReference>
<keyword evidence="2" id="KW-0808">Transferase</keyword>